<sequence length="150" mass="16663">MGSRAEAGSQYTSGDDFERSLREAEALLATVDGARDRYRRYLLIERIAVAAILATGVCALIAVLPHYAGAAATLAAFVVLPTILVSSLRKGVRAPLNAEIYRDEKVMAGMVNILRELLPLIAENERWLELRITQTRMRIGRFPIEPRGRR</sequence>
<keyword evidence="1" id="KW-1133">Transmembrane helix</keyword>
<proteinExistence type="predicted"/>
<protein>
    <recommendedName>
        <fullName evidence="4">SMODS and SLOG-associating 2TM effector domain-containing protein</fullName>
    </recommendedName>
</protein>
<evidence type="ECO:0000313" key="3">
    <source>
        <dbReference type="Proteomes" id="UP000293781"/>
    </source>
</evidence>
<dbReference type="AlphaFoldDB" id="A0A4Q7UAR6"/>
<reference evidence="2 3" key="1">
    <citation type="submission" date="2019-02" db="EMBL/GenBank/DDBJ databases">
        <title>Sequencing the genomes of 1000 actinobacteria strains.</title>
        <authorList>
            <person name="Klenk H.-P."/>
        </authorList>
    </citation>
    <scope>NUCLEOTIDE SEQUENCE [LARGE SCALE GENOMIC DNA]</scope>
    <source>
        <strain evidence="2 3">DSM 45888</strain>
    </source>
</reference>
<dbReference type="OrthoDB" id="9998979at2"/>
<gene>
    <name evidence="2" type="ORF">EV382_1389</name>
</gene>
<name>A0A4Q7UAR6_9ACTN</name>
<organism evidence="2 3">
    <name type="scientific">Micromonospora violae</name>
    <dbReference type="NCBI Taxonomy" id="1278207"/>
    <lineage>
        <taxon>Bacteria</taxon>
        <taxon>Bacillati</taxon>
        <taxon>Actinomycetota</taxon>
        <taxon>Actinomycetes</taxon>
        <taxon>Micromonosporales</taxon>
        <taxon>Micromonosporaceae</taxon>
        <taxon>Micromonospora</taxon>
    </lineage>
</organism>
<keyword evidence="3" id="KW-1185">Reference proteome</keyword>
<dbReference type="RefSeq" id="WP_130400748.1">
    <property type="nucleotide sequence ID" value="NZ_JBEZZO010000012.1"/>
</dbReference>
<keyword evidence="1" id="KW-0472">Membrane</keyword>
<dbReference type="Proteomes" id="UP000293781">
    <property type="component" value="Unassembled WGS sequence"/>
</dbReference>
<comment type="caution">
    <text evidence="2">The sequence shown here is derived from an EMBL/GenBank/DDBJ whole genome shotgun (WGS) entry which is preliminary data.</text>
</comment>
<evidence type="ECO:0000256" key="1">
    <source>
        <dbReference type="SAM" id="Phobius"/>
    </source>
</evidence>
<dbReference type="EMBL" id="SHKK01000001">
    <property type="protein sequence ID" value="RZT78207.1"/>
    <property type="molecule type" value="Genomic_DNA"/>
</dbReference>
<feature type="transmembrane region" description="Helical" evidence="1">
    <location>
        <begin position="70"/>
        <end position="88"/>
    </location>
</feature>
<evidence type="ECO:0000313" key="2">
    <source>
        <dbReference type="EMBL" id="RZT78207.1"/>
    </source>
</evidence>
<accession>A0A4Q7UAR6</accession>
<keyword evidence="1" id="KW-0812">Transmembrane</keyword>
<feature type="transmembrane region" description="Helical" evidence="1">
    <location>
        <begin position="43"/>
        <end position="64"/>
    </location>
</feature>
<evidence type="ECO:0008006" key="4">
    <source>
        <dbReference type="Google" id="ProtNLM"/>
    </source>
</evidence>